<comment type="caution">
    <text evidence="6">The sequence shown here is derived from an EMBL/GenBank/DDBJ whole genome shotgun (WGS) entry which is preliminary data.</text>
</comment>
<evidence type="ECO:0000313" key="7">
    <source>
        <dbReference type="Proteomes" id="UP001460270"/>
    </source>
</evidence>
<evidence type="ECO:0000256" key="4">
    <source>
        <dbReference type="ARBA" id="ARBA00023136"/>
    </source>
</evidence>
<dbReference type="PANTHER" id="PTHR24064">
    <property type="entry name" value="SOLUTE CARRIER FAMILY 22 MEMBER"/>
    <property type="match status" value="1"/>
</dbReference>
<evidence type="ECO:0000256" key="5">
    <source>
        <dbReference type="SAM" id="Phobius"/>
    </source>
</evidence>
<comment type="subcellular location">
    <subcellularLocation>
        <location evidence="1">Membrane</location>
        <topology evidence="1">Multi-pass membrane protein</topology>
    </subcellularLocation>
</comment>
<dbReference type="AlphaFoldDB" id="A0AAW0PDF3"/>
<feature type="transmembrane region" description="Helical" evidence="5">
    <location>
        <begin position="26"/>
        <end position="46"/>
    </location>
</feature>
<dbReference type="Proteomes" id="UP001460270">
    <property type="component" value="Unassembled WGS sequence"/>
</dbReference>
<dbReference type="Gene3D" id="1.20.1250.20">
    <property type="entry name" value="MFS general substrate transporter like domains"/>
    <property type="match status" value="1"/>
</dbReference>
<feature type="transmembrane region" description="Helical" evidence="5">
    <location>
        <begin position="306"/>
        <end position="325"/>
    </location>
</feature>
<gene>
    <name evidence="6" type="ORF">WMY93_007526</name>
</gene>
<reference evidence="7" key="1">
    <citation type="submission" date="2024-04" db="EMBL/GenBank/DDBJ databases">
        <title>Salinicola lusitanus LLJ914,a marine bacterium isolated from the Okinawa Trough.</title>
        <authorList>
            <person name="Li J."/>
        </authorList>
    </citation>
    <scope>NUCLEOTIDE SEQUENCE [LARGE SCALE GENOMIC DNA]</scope>
</reference>
<feature type="transmembrane region" description="Helical" evidence="5">
    <location>
        <begin position="147"/>
        <end position="170"/>
    </location>
</feature>
<dbReference type="InterPro" id="IPR036259">
    <property type="entry name" value="MFS_trans_sf"/>
</dbReference>
<evidence type="ECO:0000256" key="2">
    <source>
        <dbReference type="ARBA" id="ARBA00022692"/>
    </source>
</evidence>
<proteinExistence type="predicted"/>
<evidence type="ECO:0000256" key="1">
    <source>
        <dbReference type="ARBA" id="ARBA00004141"/>
    </source>
</evidence>
<feature type="transmembrane region" description="Helical" evidence="5">
    <location>
        <begin position="238"/>
        <end position="260"/>
    </location>
</feature>
<keyword evidence="7" id="KW-1185">Reference proteome</keyword>
<dbReference type="SUPFAM" id="SSF103473">
    <property type="entry name" value="MFS general substrate transporter"/>
    <property type="match status" value="1"/>
</dbReference>
<accession>A0AAW0PDF3</accession>
<feature type="transmembrane region" description="Helical" evidence="5">
    <location>
        <begin position="267"/>
        <end position="286"/>
    </location>
</feature>
<keyword evidence="3 5" id="KW-1133">Transmembrane helix</keyword>
<dbReference type="EMBL" id="JBBPFD010000005">
    <property type="protein sequence ID" value="KAK7925216.1"/>
    <property type="molecule type" value="Genomic_DNA"/>
</dbReference>
<evidence type="ECO:0000256" key="3">
    <source>
        <dbReference type="ARBA" id="ARBA00022989"/>
    </source>
</evidence>
<evidence type="ECO:0000313" key="6">
    <source>
        <dbReference type="EMBL" id="KAK7925216.1"/>
    </source>
</evidence>
<dbReference type="GO" id="GO:0016020">
    <property type="term" value="C:membrane"/>
    <property type="evidence" value="ECO:0007669"/>
    <property type="project" value="UniProtKB-SubCell"/>
</dbReference>
<organism evidence="6 7">
    <name type="scientific">Mugilogobius chulae</name>
    <name type="common">yellowstripe goby</name>
    <dbReference type="NCBI Taxonomy" id="88201"/>
    <lineage>
        <taxon>Eukaryota</taxon>
        <taxon>Metazoa</taxon>
        <taxon>Chordata</taxon>
        <taxon>Craniata</taxon>
        <taxon>Vertebrata</taxon>
        <taxon>Euteleostomi</taxon>
        <taxon>Actinopterygii</taxon>
        <taxon>Neopterygii</taxon>
        <taxon>Teleostei</taxon>
        <taxon>Neoteleostei</taxon>
        <taxon>Acanthomorphata</taxon>
        <taxon>Gobiaria</taxon>
        <taxon>Gobiiformes</taxon>
        <taxon>Gobioidei</taxon>
        <taxon>Gobiidae</taxon>
        <taxon>Gobionellinae</taxon>
        <taxon>Mugilogobius</taxon>
    </lineage>
</organism>
<protein>
    <submittedName>
        <fullName evidence="6">Uncharacterized protein</fullName>
    </submittedName>
</protein>
<keyword evidence="2 5" id="KW-0812">Transmembrane</keyword>
<sequence length="389" mass="43315">MEIKSVRDYDTITSFLGSWGPFQLKVFLALAASILPNGFIGIYIVFVGDTPPHECYVPVNGYNISEAWRNVTIPVEEVNGVAERSSCSRLNLGTVQSLSQSNLVPGVDVNVSEVPLESCKDGWIYSRDIYQSTIVTEILSPVARVTFCSLGVFMPSAIGYMAMPAVAYFLRDWRTLLISMAASSIIYVRCGDKKYNIITIFQNCNLFFTTLLCSCLWIIITLSYYALILNTSNLHGDPYINCFLSALTEVPAYIIALLMLRFTSRRFCQPTTLFIGGVMILFVHLIPYGRRTSSHRSRPGDVGKFGITAAFCIIYAVSAELFPTVIRNTAMGCCSMAARVGTIISPFIIYLGRFYKALPYILMETIDEMQTICRRKVKKRKGGDAKGES</sequence>
<feature type="transmembrane region" description="Helical" evidence="5">
    <location>
        <begin position="337"/>
        <end position="355"/>
    </location>
</feature>
<keyword evidence="4 5" id="KW-0472">Membrane</keyword>
<name>A0AAW0PDF3_9GOBI</name>
<feature type="transmembrane region" description="Helical" evidence="5">
    <location>
        <begin position="204"/>
        <end position="226"/>
    </location>
</feature>